<evidence type="ECO:0000313" key="10">
    <source>
        <dbReference type="EMBL" id="WIM97413.1"/>
    </source>
</evidence>
<organism evidence="10 11">
    <name type="scientific">Actinoplanes oblitus</name>
    <dbReference type="NCBI Taxonomy" id="3040509"/>
    <lineage>
        <taxon>Bacteria</taxon>
        <taxon>Bacillati</taxon>
        <taxon>Actinomycetota</taxon>
        <taxon>Actinomycetes</taxon>
        <taxon>Micromonosporales</taxon>
        <taxon>Micromonosporaceae</taxon>
        <taxon>Actinoplanes</taxon>
    </lineage>
</organism>
<feature type="transmembrane region" description="Helical" evidence="8">
    <location>
        <begin position="6"/>
        <end position="25"/>
    </location>
</feature>
<dbReference type="EMBL" id="CP126980">
    <property type="protein sequence ID" value="WIM97413.1"/>
    <property type="molecule type" value="Genomic_DNA"/>
</dbReference>
<proteinExistence type="predicted"/>
<evidence type="ECO:0000259" key="9">
    <source>
        <dbReference type="Pfam" id="PF13396"/>
    </source>
</evidence>
<evidence type="ECO:0000256" key="7">
    <source>
        <dbReference type="SAM" id="MobiDB-lite"/>
    </source>
</evidence>
<evidence type="ECO:0000256" key="2">
    <source>
        <dbReference type="ARBA" id="ARBA00022475"/>
    </source>
</evidence>
<dbReference type="Proteomes" id="UP001240150">
    <property type="component" value="Chromosome"/>
</dbReference>
<evidence type="ECO:0000256" key="4">
    <source>
        <dbReference type="ARBA" id="ARBA00022989"/>
    </source>
</evidence>
<evidence type="ECO:0000256" key="5">
    <source>
        <dbReference type="ARBA" id="ARBA00023136"/>
    </source>
</evidence>
<reference evidence="10 11" key="1">
    <citation type="submission" date="2023-06" db="EMBL/GenBank/DDBJ databases">
        <authorList>
            <person name="Yushchuk O."/>
            <person name="Binda E."/>
            <person name="Ruckert-Reed C."/>
            <person name="Fedorenko V."/>
            <person name="Kalinowski J."/>
            <person name="Marinelli F."/>
        </authorList>
    </citation>
    <scope>NUCLEOTIDE SEQUENCE [LARGE SCALE GENOMIC DNA]</scope>
    <source>
        <strain evidence="10 11">NRRL 3884</strain>
    </source>
</reference>
<dbReference type="RefSeq" id="WP_284918812.1">
    <property type="nucleotide sequence ID" value="NZ_CP126980.1"/>
</dbReference>
<protein>
    <submittedName>
        <fullName evidence="10">PLD nuclease N-terminal domain-containing protein</fullName>
    </submittedName>
</protein>
<evidence type="ECO:0000256" key="6">
    <source>
        <dbReference type="SAM" id="Coils"/>
    </source>
</evidence>
<evidence type="ECO:0000256" key="1">
    <source>
        <dbReference type="ARBA" id="ARBA00004651"/>
    </source>
</evidence>
<keyword evidence="6" id="KW-0175">Coiled coil</keyword>
<feature type="region of interest" description="Disordered" evidence="7">
    <location>
        <begin position="65"/>
        <end position="96"/>
    </location>
</feature>
<feature type="coiled-coil region" evidence="6">
    <location>
        <begin position="99"/>
        <end position="133"/>
    </location>
</feature>
<dbReference type="InterPro" id="IPR027379">
    <property type="entry name" value="CLS_N"/>
</dbReference>
<keyword evidence="4 8" id="KW-1133">Transmembrane helix</keyword>
<feature type="transmembrane region" description="Helical" evidence="8">
    <location>
        <begin position="37"/>
        <end position="57"/>
    </location>
</feature>
<comment type="subcellular location">
    <subcellularLocation>
        <location evidence="1">Cell membrane</location>
        <topology evidence="1">Multi-pass membrane protein</topology>
    </subcellularLocation>
</comment>
<evidence type="ECO:0000256" key="8">
    <source>
        <dbReference type="SAM" id="Phobius"/>
    </source>
</evidence>
<keyword evidence="5 8" id="KW-0472">Membrane</keyword>
<name>A0ABY8WJX9_9ACTN</name>
<dbReference type="Pfam" id="PF13396">
    <property type="entry name" value="PLDc_N"/>
    <property type="match status" value="1"/>
</dbReference>
<keyword evidence="11" id="KW-1185">Reference proteome</keyword>
<feature type="domain" description="Cardiolipin synthase N-terminal" evidence="9">
    <location>
        <begin position="14"/>
        <end position="59"/>
    </location>
</feature>
<evidence type="ECO:0000313" key="11">
    <source>
        <dbReference type="Proteomes" id="UP001240150"/>
    </source>
</evidence>
<keyword evidence="2" id="KW-1003">Cell membrane</keyword>
<accession>A0ABY8WJX9</accession>
<keyword evidence="3 8" id="KW-0812">Transmembrane</keyword>
<sequence length="141" mass="16111">MIRLYSLFALLDLALVVIALIDCLATEEFAIRALPRVVWVLLILLFSPVGPIAWFVAGRPARPVRLSNGTTWRPGAGFPESERPVRRGPVAPDDDPEFLRSLAASRKEDEQLLQKWEADLRRREEDLRRRQSDPDGRDRQP</sequence>
<gene>
    <name evidence="10" type="ORF">ACTOB_000930</name>
</gene>
<evidence type="ECO:0000256" key="3">
    <source>
        <dbReference type="ARBA" id="ARBA00022692"/>
    </source>
</evidence>